<dbReference type="InterPro" id="IPR036388">
    <property type="entry name" value="WH-like_DNA-bd_sf"/>
</dbReference>
<dbReference type="Proteomes" id="UP000323856">
    <property type="component" value="Unassembled WGS sequence"/>
</dbReference>
<dbReference type="NCBIfam" id="TIGR01764">
    <property type="entry name" value="excise"/>
    <property type="match status" value="1"/>
</dbReference>
<sequence length="152" mass="16466">MMEAGTVATTILRADVLLSTEDLTTVRHEVEAAPTGIRGFAAVMTNGETRELPPELSKIIDQAFRTLAANGHVTLGALPDELTSNTAADVLGVSRPTLLKLARNGEVPSSKVGSHTRFKRDDVIAFKAKREEARREALLELMDMQDRIEGLA</sequence>
<dbReference type="AlphaFoldDB" id="A0A5B0E3W1"/>
<dbReference type="EMBL" id="VOBL01000029">
    <property type="protein sequence ID" value="KAA0973348.1"/>
    <property type="molecule type" value="Genomic_DNA"/>
</dbReference>
<organism evidence="2 3">
    <name type="scientific">Paeniglutamicibacter gangotriensis</name>
    <dbReference type="NCBI Taxonomy" id="254787"/>
    <lineage>
        <taxon>Bacteria</taxon>
        <taxon>Bacillati</taxon>
        <taxon>Actinomycetota</taxon>
        <taxon>Actinomycetes</taxon>
        <taxon>Micrococcales</taxon>
        <taxon>Micrococcaceae</taxon>
        <taxon>Paeniglutamicibacter</taxon>
    </lineage>
</organism>
<dbReference type="InterPro" id="IPR010093">
    <property type="entry name" value="SinI_DNA-bd"/>
</dbReference>
<dbReference type="SUPFAM" id="SSF46955">
    <property type="entry name" value="Putative DNA-binding domain"/>
    <property type="match status" value="1"/>
</dbReference>
<name>A0A5B0E3W1_9MICC</name>
<dbReference type="OrthoDB" id="26212at2"/>
<evidence type="ECO:0000313" key="3">
    <source>
        <dbReference type="Proteomes" id="UP000323856"/>
    </source>
</evidence>
<dbReference type="GO" id="GO:0003677">
    <property type="term" value="F:DNA binding"/>
    <property type="evidence" value="ECO:0007669"/>
    <property type="project" value="InterPro"/>
</dbReference>
<evidence type="ECO:0000259" key="1">
    <source>
        <dbReference type="Pfam" id="PF12728"/>
    </source>
</evidence>
<accession>A0A5B0E3W1</accession>
<gene>
    <name evidence="2" type="ORF">FQ154_18785</name>
</gene>
<dbReference type="InterPro" id="IPR009061">
    <property type="entry name" value="DNA-bd_dom_put_sf"/>
</dbReference>
<dbReference type="Pfam" id="PF12728">
    <property type="entry name" value="HTH_17"/>
    <property type="match status" value="1"/>
</dbReference>
<evidence type="ECO:0000313" key="2">
    <source>
        <dbReference type="EMBL" id="KAA0973348.1"/>
    </source>
</evidence>
<comment type="caution">
    <text evidence="2">The sequence shown here is derived from an EMBL/GenBank/DDBJ whole genome shotgun (WGS) entry which is preliminary data.</text>
</comment>
<feature type="domain" description="Helix-turn-helix" evidence="1">
    <location>
        <begin position="82"/>
        <end position="130"/>
    </location>
</feature>
<dbReference type="InterPro" id="IPR041657">
    <property type="entry name" value="HTH_17"/>
</dbReference>
<dbReference type="Gene3D" id="1.10.10.10">
    <property type="entry name" value="Winged helix-like DNA-binding domain superfamily/Winged helix DNA-binding domain"/>
    <property type="match status" value="1"/>
</dbReference>
<protein>
    <submittedName>
        <fullName evidence="2">Helix-turn-helix domain-containing protein</fullName>
    </submittedName>
</protein>
<reference evidence="2 3" key="1">
    <citation type="submission" date="2019-07" db="EMBL/GenBank/DDBJ databases">
        <title>Analysis of the biochemical properties, biological activity and biotechnological potential of siderophores and biosurfactants produced by Antarctic psychrotolerant bacteria.</title>
        <authorList>
            <person name="Styczynski M."/>
            <person name="Krucon T."/>
            <person name="Decewicz P."/>
            <person name="Dziewit L."/>
        </authorList>
    </citation>
    <scope>NUCLEOTIDE SEQUENCE [LARGE SCALE GENOMIC DNA]</scope>
    <source>
        <strain evidence="2 3">ANT_H27</strain>
    </source>
</reference>
<proteinExistence type="predicted"/>